<dbReference type="PROSITE" id="PS51257">
    <property type="entry name" value="PROKAR_LIPOPROTEIN"/>
    <property type="match status" value="1"/>
</dbReference>
<sequence length="201" mass="21351">MKHLSVAVSLVLLSACSMPLLALAQQESAPDGPPPSPMPGPPPGVGPDLGHVPIHGMPRLPPFLHGIELSEAQQDKVFAAAYAQAPLLREQETIAFKAHAQLRELAGSSAYDDAKAGALANTAAQAMEKICLLQARLEQQLLAVLTPEQRKLAPAARKALSPRATHVLFLCASLNLDLAGLPHLLGYVWNDMITVWQASSK</sequence>
<dbReference type="AlphaFoldDB" id="A0A1E8PKJ2"/>
<dbReference type="Gene3D" id="1.20.120.1490">
    <property type="match status" value="1"/>
</dbReference>
<comment type="caution">
    <text evidence="3">The sequence shown here is derived from an EMBL/GenBank/DDBJ whole genome shotgun (WGS) entry which is preliminary data.</text>
</comment>
<evidence type="ECO:0000313" key="4">
    <source>
        <dbReference type="Proteomes" id="UP000092634"/>
    </source>
</evidence>
<dbReference type="Proteomes" id="UP000092634">
    <property type="component" value="Unassembled WGS sequence"/>
</dbReference>
<feature type="signal peptide" evidence="2">
    <location>
        <begin position="1"/>
        <end position="24"/>
    </location>
</feature>
<evidence type="ECO:0000313" key="3">
    <source>
        <dbReference type="EMBL" id="OFJ46793.1"/>
    </source>
</evidence>
<accession>A0A1E8PKJ2</accession>
<feature type="region of interest" description="Disordered" evidence="1">
    <location>
        <begin position="26"/>
        <end position="52"/>
    </location>
</feature>
<protein>
    <recommendedName>
        <fullName evidence="5">Periplasmic heavy metal sensor</fullName>
    </recommendedName>
</protein>
<evidence type="ECO:0000256" key="2">
    <source>
        <dbReference type="SAM" id="SignalP"/>
    </source>
</evidence>
<reference evidence="3 4" key="1">
    <citation type="submission" date="2016-10" db="EMBL/GenBank/DDBJ databases">
        <title>Updated version of Genome Assembly of Janthinobacterium lividum ERGS5:01.</title>
        <authorList>
            <person name="Kumar R."/>
            <person name="Acharya V."/>
            <person name="Singh D."/>
        </authorList>
    </citation>
    <scope>NUCLEOTIDE SEQUENCE [LARGE SCALE GENOMIC DNA]</scope>
    <source>
        <strain evidence="3 4">ERGS5:01</strain>
    </source>
</reference>
<proteinExistence type="predicted"/>
<name>A0A1E8PKJ2_9BURK</name>
<evidence type="ECO:0000256" key="1">
    <source>
        <dbReference type="SAM" id="MobiDB-lite"/>
    </source>
</evidence>
<evidence type="ECO:0008006" key="5">
    <source>
        <dbReference type="Google" id="ProtNLM"/>
    </source>
</evidence>
<dbReference type="EMBL" id="MAQB02000010">
    <property type="protein sequence ID" value="OFJ46793.1"/>
    <property type="molecule type" value="Genomic_DNA"/>
</dbReference>
<organism evidence="3 4">
    <name type="scientific">Janthinobacterium lividum</name>
    <dbReference type="NCBI Taxonomy" id="29581"/>
    <lineage>
        <taxon>Bacteria</taxon>
        <taxon>Pseudomonadati</taxon>
        <taxon>Pseudomonadota</taxon>
        <taxon>Betaproteobacteria</taxon>
        <taxon>Burkholderiales</taxon>
        <taxon>Oxalobacteraceae</taxon>
        <taxon>Janthinobacterium</taxon>
    </lineage>
</organism>
<feature type="compositionally biased region" description="Pro residues" evidence="1">
    <location>
        <begin position="31"/>
        <end position="45"/>
    </location>
</feature>
<feature type="chain" id="PRO_5009214587" description="Periplasmic heavy metal sensor" evidence="2">
    <location>
        <begin position="25"/>
        <end position="201"/>
    </location>
</feature>
<keyword evidence="2" id="KW-0732">Signal</keyword>
<gene>
    <name evidence="3" type="ORF">BA896_019440</name>
</gene>